<dbReference type="EMBL" id="KZ308133">
    <property type="protein sequence ID" value="KAG8222419.1"/>
    <property type="molecule type" value="Genomic_DNA"/>
</dbReference>
<name>A0A8K0JUD4_LADFU</name>
<protein>
    <submittedName>
        <fullName evidence="1">Uncharacterized protein</fullName>
    </submittedName>
</protein>
<reference evidence="1" key="2">
    <citation type="submission" date="2017-10" db="EMBL/GenBank/DDBJ databases">
        <title>Ladona fulva Genome sequencing and assembly.</title>
        <authorList>
            <person name="Murali S."/>
            <person name="Richards S."/>
            <person name="Bandaranaike D."/>
            <person name="Bellair M."/>
            <person name="Blankenburg K."/>
            <person name="Chao H."/>
            <person name="Dinh H."/>
            <person name="Doddapaneni H."/>
            <person name="Dugan-Rocha S."/>
            <person name="Elkadiri S."/>
            <person name="Gnanaolivu R."/>
            <person name="Hernandez B."/>
            <person name="Skinner E."/>
            <person name="Javaid M."/>
            <person name="Lee S."/>
            <person name="Li M."/>
            <person name="Ming W."/>
            <person name="Munidasa M."/>
            <person name="Muniz J."/>
            <person name="Nguyen L."/>
            <person name="Hughes D."/>
            <person name="Osuji N."/>
            <person name="Pu L.-L."/>
            <person name="Puazo M."/>
            <person name="Qu C."/>
            <person name="Quiroz J."/>
            <person name="Raj R."/>
            <person name="Weissenberger G."/>
            <person name="Xin Y."/>
            <person name="Zou X."/>
            <person name="Han Y."/>
            <person name="Worley K."/>
            <person name="Muzny D."/>
            <person name="Gibbs R."/>
        </authorList>
    </citation>
    <scope>NUCLEOTIDE SEQUENCE</scope>
    <source>
        <strain evidence="1">Sampled in the wild</strain>
    </source>
</reference>
<proteinExistence type="predicted"/>
<accession>A0A8K0JUD4</accession>
<reference evidence="1" key="1">
    <citation type="submission" date="2013-04" db="EMBL/GenBank/DDBJ databases">
        <authorList>
            <person name="Qu J."/>
            <person name="Murali S.C."/>
            <person name="Bandaranaike D."/>
            <person name="Bellair M."/>
            <person name="Blankenburg K."/>
            <person name="Chao H."/>
            <person name="Dinh H."/>
            <person name="Doddapaneni H."/>
            <person name="Downs B."/>
            <person name="Dugan-Rocha S."/>
            <person name="Elkadiri S."/>
            <person name="Gnanaolivu R.D."/>
            <person name="Hernandez B."/>
            <person name="Javaid M."/>
            <person name="Jayaseelan J.C."/>
            <person name="Lee S."/>
            <person name="Li M."/>
            <person name="Ming W."/>
            <person name="Munidasa M."/>
            <person name="Muniz J."/>
            <person name="Nguyen L."/>
            <person name="Ongeri F."/>
            <person name="Osuji N."/>
            <person name="Pu L.-L."/>
            <person name="Puazo M."/>
            <person name="Qu C."/>
            <person name="Quiroz J."/>
            <person name="Raj R."/>
            <person name="Weissenberger G."/>
            <person name="Xin Y."/>
            <person name="Zou X."/>
            <person name="Han Y."/>
            <person name="Richards S."/>
            <person name="Worley K."/>
            <person name="Muzny D."/>
            <person name="Gibbs R."/>
        </authorList>
    </citation>
    <scope>NUCLEOTIDE SEQUENCE</scope>
    <source>
        <strain evidence="1">Sampled in the wild</strain>
    </source>
</reference>
<gene>
    <name evidence="1" type="ORF">J437_LFUL004878</name>
</gene>
<dbReference type="AlphaFoldDB" id="A0A8K0JUD4"/>
<keyword evidence="2" id="KW-1185">Reference proteome</keyword>
<evidence type="ECO:0000313" key="1">
    <source>
        <dbReference type="EMBL" id="KAG8222419.1"/>
    </source>
</evidence>
<comment type="caution">
    <text evidence="1">The sequence shown here is derived from an EMBL/GenBank/DDBJ whole genome shotgun (WGS) entry which is preliminary data.</text>
</comment>
<evidence type="ECO:0000313" key="2">
    <source>
        <dbReference type="Proteomes" id="UP000792457"/>
    </source>
</evidence>
<organism evidence="1 2">
    <name type="scientific">Ladona fulva</name>
    <name type="common">Scarce chaser dragonfly</name>
    <name type="synonym">Libellula fulva</name>
    <dbReference type="NCBI Taxonomy" id="123851"/>
    <lineage>
        <taxon>Eukaryota</taxon>
        <taxon>Metazoa</taxon>
        <taxon>Ecdysozoa</taxon>
        <taxon>Arthropoda</taxon>
        <taxon>Hexapoda</taxon>
        <taxon>Insecta</taxon>
        <taxon>Pterygota</taxon>
        <taxon>Palaeoptera</taxon>
        <taxon>Odonata</taxon>
        <taxon>Epiprocta</taxon>
        <taxon>Anisoptera</taxon>
        <taxon>Libelluloidea</taxon>
        <taxon>Libellulidae</taxon>
        <taxon>Ladona</taxon>
    </lineage>
</organism>
<dbReference type="OrthoDB" id="6605768at2759"/>
<dbReference type="Proteomes" id="UP000792457">
    <property type="component" value="Unassembled WGS sequence"/>
</dbReference>
<sequence length="57" mass="6159">MKKGVSEEADGRSLDLEAIEEQAQRVFAEHSSLLGMGFALSNPPTIVQALDGTLPFR</sequence>